<keyword evidence="11" id="KW-0325">Glycoprotein</keyword>
<keyword evidence="9 16" id="KW-0472">Membrane</keyword>
<proteinExistence type="inferred from homology"/>
<evidence type="ECO:0000256" key="1">
    <source>
        <dbReference type="ARBA" id="ARBA00004401"/>
    </source>
</evidence>
<evidence type="ECO:0000256" key="14">
    <source>
        <dbReference type="ARBA" id="ARBA00037874"/>
    </source>
</evidence>
<dbReference type="SMART" id="SM01039">
    <property type="entry name" value="BRICHOS"/>
    <property type="match status" value="1"/>
</dbReference>
<evidence type="ECO:0000256" key="2">
    <source>
        <dbReference type="ARBA" id="ARBA00006794"/>
    </source>
</evidence>
<evidence type="ECO:0000256" key="7">
    <source>
        <dbReference type="ARBA" id="ARBA00022968"/>
    </source>
</evidence>
<reference evidence="18" key="1">
    <citation type="submission" date="2022-12" db="EMBL/GenBank/DDBJ databases">
        <authorList>
            <person name="Alioto T."/>
            <person name="Alioto T."/>
            <person name="Gomez Garrido J."/>
        </authorList>
    </citation>
    <scope>NUCLEOTIDE SEQUENCE</scope>
</reference>
<evidence type="ECO:0000256" key="9">
    <source>
        <dbReference type="ARBA" id="ARBA00023136"/>
    </source>
</evidence>
<dbReference type="GO" id="GO:0042985">
    <property type="term" value="P:negative regulation of amyloid precursor protein biosynthetic process"/>
    <property type="evidence" value="ECO:0007669"/>
    <property type="project" value="TreeGrafter"/>
</dbReference>
<evidence type="ECO:0000256" key="10">
    <source>
        <dbReference type="ARBA" id="ARBA00023157"/>
    </source>
</evidence>
<keyword evidence="6 16" id="KW-0812">Transmembrane</keyword>
<dbReference type="GO" id="GO:0001540">
    <property type="term" value="F:amyloid-beta binding"/>
    <property type="evidence" value="ECO:0007669"/>
    <property type="project" value="TreeGrafter"/>
</dbReference>
<dbReference type="GO" id="GO:0005794">
    <property type="term" value="C:Golgi apparatus"/>
    <property type="evidence" value="ECO:0007669"/>
    <property type="project" value="TreeGrafter"/>
</dbReference>
<dbReference type="InterPro" id="IPR040145">
    <property type="entry name" value="ITM2"/>
</dbReference>
<dbReference type="InterPro" id="IPR007084">
    <property type="entry name" value="BRICHOS_dom"/>
</dbReference>
<comment type="similarity">
    <text evidence="2 16">Belongs to the ITM2 family.</text>
</comment>
<gene>
    <name evidence="18" type="ORF">PODLI_1B032377</name>
</gene>
<dbReference type="AlphaFoldDB" id="A0AA35KDW8"/>
<keyword evidence="3 16" id="KW-1003">Cell membrane</keyword>
<evidence type="ECO:0000256" key="11">
    <source>
        <dbReference type="ARBA" id="ARBA00023180"/>
    </source>
</evidence>
<evidence type="ECO:0000256" key="13">
    <source>
        <dbReference type="ARBA" id="ARBA00037782"/>
    </source>
</evidence>
<comment type="function">
    <text evidence="13">Negative regulator of amyloid-beta peptide production. May inhibit the processing of APP by blocking its access to alpha- and beta-secretase. Binding to the beta-secretase-cleaved APP C-terminal fragment is negligible, suggesting that ITM2C is a poor gamma-secretase cleavage inhibitor. May play a role in TNF-induced cell death and neuronal differentiation.</text>
</comment>
<dbReference type="Pfam" id="PF04089">
    <property type="entry name" value="BRICHOS"/>
    <property type="match status" value="1"/>
</dbReference>
<sequence>MVKISFQQPAAALKPEKEAAAAAAATGANYGAKAEVLLPHDLEEQPLPFPVETRKPLSRIFYWTMMMLLLLLGLILTSMYVYRYFSYTFPNQYGLEDQEQEMLCQLFYVDELREQLELHENVRIYLGENYEQISIPMPHFGESDPADIIHDFQRGLTAYLDISLDKCYVIELNTTTVMPPQSFWELLVNVKKGAYLPQTYMIQEEMIVTEHVTDVDQLGFYIYALCRDKEIYRLKRRTARRHIHRRAAEKCHHIRHFENTFVVDTAICQKL</sequence>
<accession>A0AA35KDW8</accession>
<evidence type="ECO:0000256" key="6">
    <source>
        <dbReference type="ARBA" id="ARBA00022692"/>
    </source>
</evidence>
<keyword evidence="4" id="KW-0597">Phosphoprotein</keyword>
<evidence type="ECO:0000256" key="4">
    <source>
        <dbReference type="ARBA" id="ARBA00022553"/>
    </source>
</evidence>
<evidence type="ECO:0000256" key="8">
    <source>
        <dbReference type="ARBA" id="ARBA00022989"/>
    </source>
</evidence>
<name>A0AA35KDW8_9SAUR</name>
<keyword evidence="19" id="KW-1185">Reference proteome</keyword>
<dbReference type="PANTHER" id="PTHR10962">
    <property type="entry name" value="INTEGRAL TRANSMEMBRANE PROTEIN 2"/>
    <property type="match status" value="1"/>
</dbReference>
<dbReference type="EMBL" id="OX395130">
    <property type="protein sequence ID" value="CAI5775514.1"/>
    <property type="molecule type" value="Genomic_DNA"/>
</dbReference>
<organism evidence="18 19">
    <name type="scientific">Podarcis lilfordi</name>
    <name type="common">Lilford's wall lizard</name>
    <dbReference type="NCBI Taxonomy" id="74358"/>
    <lineage>
        <taxon>Eukaryota</taxon>
        <taxon>Metazoa</taxon>
        <taxon>Chordata</taxon>
        <taxon>Craniata</taxon>
        <taxon>Vertebrata</taxon>
        <taxon>Euteleostomi</taxon>
        <taxon>Lepidosauria</taxon>
        <taxon>Squamata</taxon>
        <taxon>Bifurcata</taxon>
        <taxon>Unidentata</taxon>
        <taxon>Episquamata</taxon>
        <taxon>Laterata</taxon>
        <taxon>Lacertibaenia</taxon>
        <taxon>Lacertidae</taxon>
        <taxon>Podarcis</taxon>
    </lineage>
</organism>
<evidence type="ECO:0000259" key="17">
    <source>
        <dbReference type="PROSITE" id="PS50869"/>
    </source>
</evidence>
<feature type="domain" description="BRICHOS" evidence="17">
    <location>
        <begin position="140"/>
        <end position="234"/>
    </location>
</feature>
<evidence type="ECO:0000313" key="19">
    <source>
        <dbReference type="Proteomes" id="UP001178461"/>
    </source>
</evidence>
<keyword evidence="10" id="KW-1015">Disulfide bond</keyword>
<keyword evidence="5" id="KW-0165">Cleavage on pair of basic residues</keyword>
<dbReference type="Proteomes" id="UP001178461">
    <property type="component" value="Chromosome 5"/>
</dbReference>
<evidence type="ECO:0000256" key="15">
    <source>
        <dbReference type="ARBA" id="ARBA00038611"/>
    </source>
</evidence>
<comment type="subcellular location">
    <subcellularLocation>
        <location evidence="1">Cell membrane</location>
        <topology evidence="1">Single-pass type II membrane protein</topology>
    </subcellularLocation>
    <subcellularLocation>
        <location evidence="14">Lysosome membrane</location>
        <topology evidence="14">Single-pass type II membrane protein</topology>
    </subcellularLocation>
    <subcellularLocation>
        <location evidence="16">Membrane</location>
        <topology evidence="16">Single-pass type II membrane protein</topology>
    </subcellularLocation>
</comment>
<comment type="subunit">
    <text evidence="15">Interacts with BACE1. Interacts with APP. Interacts with STMN2.</text>
</comment>
<evidence type="ECO:0000256" key="12">
    <source>
        <dbReference type="ARBA" id="ARBA00023228"/>
    </source>
</evidence>
<protein>
    <recommendedName>
        <fullName evidence="16">Integral membrane protein 2</fullName>
    </recommendedName>
</protein>
<dbReference type="GO" id="GO:0070062">
    <property type="term" value="C:extracellular exosome"/>
    <property type="evidence" value="ECO:0007669"/>
    <property type="project" value="TreeGrafter"/>
</dbReference>
<evidence type="ECO:0000256" key="5">
    <source>
        <dbReference type="ARBA" id="ARBA00022685"/>
    </source>
</evidence>
<evidence type="ECO:0000256" key="3">
    <source>
        <dbReference type="ARBA" id="ARBA00022475"/>
    </source>
</evidence>
<dbReference type="PANTHER" id="PTHR10962:SF5">
    <property type="entry name" value="INTEGRAL MEMBRANE PROTEIN 2C"/>
    <property type="match status" value="1"/>
</dbReference>
<keyword evidence="12" id="KW-0458">Lysosome</keyword>
<feature type="transmembrane region" description="Helical" evidence="16">
    <location>
        <begin position="60"/>
        <end position="82"/>
    </location>
</feature>
<dbReference type="PROSITE" id="PS50869">
    <property type="entry name" value="BRICHOS"/>
    <property type="match status" value="1"/>
</dbReference>
<dbReference type="GO" id="GO:0005886">
    <property type="term" value="C:plasma membrane"/>
    <property type="evidence" value="ECO:0007669"/>
    <property type="project" value="UniProtKB-SubCell"/>
</dbReference>
<evidence type="ECO:0000313" key="18">
    <source>
        <dbReference type="EMBL" id="CAI5775514.1"/>
    </source>
</evidence>
<keyword evidence="7 16" id="KW-0735">Signal-anchor</keyword>
<evidence type="ECO:0000256" key="16">
    <source>
        <dbReference type="RuleBase" id="RU367061"/>
    </source>
</evidence>
<dbReference type="GO" id="GO:0005765">
    <property type="term" value="C:lysosomal membrane"/>
    <property type="evidence" value="ECO:0007669"/>
    <property type="project" value="UniProtKB-SubCell"/>
</dbReference>
<keyword evidence="8 16" id="KW-1133">Transmembrane helix</keyword>